<comment type="caution">
    <text evidence="1">The sequence shown here is derived from an EMBL/GenBank/DDBJ whole genome shotgun (WGS) entry which is preliminary data.</text>
</comment>
<dbReference type="AlphaFoldDB" id="A0A0W0TE54"/>
<evidence type="ECO:0008006" key="3">
    <source>
        <dbReference type="Google" id="ProtNLM"/>
    </source>
</evidence>
<evidence type="ECO:0000313" key="1">
    <source>
        <dbReference type="EMBL" id="KTC93867.1"/>
    </source>
</evidence>
<evidence type="ECO:0000313" key="2">
    <source>
        <dbReference type="Proteomes" id="UP000054736"/>
    </source>
</evidence>
<dbReference type="PATRIC" id="fig|1212489.4.peg.222"/>
<dbReference type="RefSeq" id="WP_058494569.1">
    <property type="nucleotide sequence ID" value="NZ_CAAAIU010000006.1"/>
</dbReference>
<reference evidence="1 2" key="1">
    <citation type="submission" date="2015-11" db="EMBL/GenBank/DDBJ databases">
        <title>Genomic analysis of 38 Legionella species identifies large and diverse effector repertoires.</title>
        <authorList>
            <person name="Burstein D."/>
            <person name="Amaro F."/>
            <person name="Zusman T."/>
            <person name="Lifshitz Z."/>
            <person name="Cohen O."/>
            <person name="Gilbert J.A."/>
            <person name="Pupko T."/>
            <person name="Shuman H.A."/>
            <person name="Segal G."/>
        </authorList>
    </citation>
    <scope>NUCLEOTIDE SEQUENCE [LARGE SCALE GENOMIC DNA]</scope>
    <source>
        <strain evidence="1 2">ATCC 700990</strain>
    </source>
</reference>
<dbReference type="EMBL" id="LNXY01000001">
    <property type="protein sequence ID" value="KTC93867.1"/>
    <property type="molecule type" value="Genomic_DNA"/>
</dbReference>
<organism evidence="1 2">
    <name type="scientific">Legionella drozanskii LLAP-1</name>
    <dbReference type="NCBI Taxonomy" id="1212489"/>
    <lineage>
        <taxon>Bacteria</taxon>
        <taxon>Pseudomonadati</taxon>
        <taxon>Pseudomonadota</taxon>
        <taxon>Gammaproteobacteria</taxon>
        <taxon>Legionellales</taxon>
        <taxon>Legionellaceae</taxon>
        <taxon>Legionella</taxon>
    </lineage>
</organism>
<gene>
    <name evidence="1" type="ORF">Ldro_0217</name>
</gene>
<sequence>MQRESQRNIEENFNLMSRSAEELMKLNIKTLQSFSFIKPEDLSKLNSPTELMEKTFGIIYENGHKMLNYCEEATEIVGQTVANASNQVKENFSQAKNTAEYVMKEAKANIKKAVF</sequence>
<dbReference type="Proteomes" id="UP000054736">
    <property type="component" value="Unassembled WGS sequence"/>
</dbReference>
<name>A0A0W0TE54_9GAMM</name>
<accession>A0A0W0TE54</accession>
<keyword evidence="2" id="KW-1185">Reference proteome</keyword>
<proteinExistence type="predicted"/>
<protein>
    <recommendedName>
        <fullName evidence="3">Phasin protein</fullName>
    </recommendedName>
</protein>